<evidence type="ECO:0000256" key="2">
    <source>
        <dbReference type="SAM" id="Phobius"/>
    </source>
</evidence>
<gene>
    <name evidence="3" type="ORF">BIV23_11940</name>
</gene>
<protein>
    <submittedName>
        <fullName evidence="3">Uncharacterized protein</fullName>
    </submittedName>
</protein>
<dbReference type="EMBL" id="MLYO01000019">
    <property type="protein sequence ID" value="OIK05605.1"/>
    <property type="molecule type" value="Genomic_DNA"/>
</dbReference>
<keyword evidence="2" id="KW-0472">Membrane</keyword>
<dbReference type="OrthoDB" id="4321667at2"/>
<proteinExistence type="predicted"/>
<keyword evidence="2" id="KW-0812">Transmembrane</keyword>
<comment type="caution">
    <text evidence="3">The sequence shown here is derived from an EMBL/GenBank/DDBJ whole genome shotgun (WGS) entry which is preliminary data.</text>
</comment>
<reference evidence="3 4" key="1">
    <citation type="submission" date="2016-10" db="EMBL/GenBank/DDBJ databases">
        <title>Genome sequence of Streptomyces sp. MUSC 1.</title>
        <authorList>
            <person name="Lee L.-H."/>
            <person name="Ser H.-L."/>
            <person name="Law J.W.-F."/>
        </authorList>
    </citation>
    <scope>NUCLEOTIDE SEQUENCE [LARGE SCALE GENOMIC DNA]</scope>
    <source>
        <strain evidence="3 4">MUSC 1</strain>
    </source>
</reference>
<dbReference type="AlphaFoldDB" id="A0A1S2QJP5"/>
<dbReference type="RefSeq" id="WP_071380770.1">
    <property type="nucleotide sequence ID" value="NZ_MLYO01000019.1"/>
</dbReference>
<keyword evidence="2" id="KW-1133">Transmembrane helix</keyword>
<feature type="region of interest" description="Disordered" evidence="1">
    <location>
        <begin position="13"/>
        <end position="33"/>
    </location>
</feature>
<accession>A0A1S2QJP5</accession>
<keyword evidence="4" id="KW-1185">Reference proteome</keyword>
<evidence type="ECO:0000313" key="3">
    <source>
        <dbReference type="EMBL" id="OIK05605.1"/>
    </source>
</evidence>
<organism evidence="3 4">
    <name type="scientific">Streptomyces monashensis</name>
    <dbReference type="NCBI Taxonomy" id="1678012"/>
    <lineage>
        <taxon>Bacteria</taxon>
        <taxon>Bacillati</taxon>
        <taxon>Actinomycetota</taxon>
        <taxon>Actinomycetes</taxon>
        <taxon>Kitasatosporales</taxon>
        <taxon>Streptomycetaceae</taxon>
        <taxon>Streptomyces</taxon>
    </lineage>
</organism>
<dbReference type="Proteomes" id="UP000179642">
    <property type="component" value="Unassembled WGS sequence"/>
</dbReference>
<feature type="transmembrane region" description="Helical" evidence="2">
    <location>
        <begin position="56"/>
        <end position="81"/>
    </location>
</feature>
<sequence length="83" mass="9334">MTGLPYEECRRWQEEGRTPRDPGSVPPAYALPPFHPYFAERAREQRRRRRRRSVDGATVSGVLTVLCVATLIVTVVVAATLPV</sequence>
<evidence type="ECO:0000313" key="4">
    <source>
        <dbReference type="Proteomes" id="UP000179642"/>
    </source>
</evidence>
<name>A0A1S2QJP5_9ACTN</name>
<evidence type="ECO:0000256" key="1">
    <source>
        <dbReference type="SAM" id="MobiDB-lite"/>
    </source>
</evidence>